<evidence type="ECO:0000256" key="2">
    <source>
        <dbReference type="ARBA" id="ARBA00024200"/>
    </source>
</evidence>
<dbReference type="Pfam" id="PF02597">
    <property type="entry name" value="ThiS"/>
    <property type="match status" value="1"/>
</dbReference>
<dbReference type="PANTHER" id="PTHR33359:SF1">
    <property type="entry name" value="MOLYBDOPTERIN SYNTHASE SULFUR CARRIER SUBUNIT"/>
    <property type="match status" value="1"/>
</dbReference>
<dbReference type="Proteomes" id="UP000239917">
    <property type="component" value="Unassembled WGS sequence"/>
</dbReference>
<dbReference type="UniPathway" id="UPA00344"/>
<dbReference type="InterPro" id="IPR012675">
    <property type="entry name" value="Beta-grasp_dom_sf"/>
</dbReference>
<dbReference type="PANTHER" id="PTHR33359">
    <property type="entry name" value="MOLYBDOPTERIN SYNTHASE SULFUR CARRIER SUBUNIT"/>
    <property type="match status" value="1"/>
</dbReference>
<proteinExistence type="inferred from homology"/>
<comment type="similarity">
    <text evidence="2">Belongs to the MoaD family.</text>
</comment>
<reference evidence="4 5" key="1">
    <citation type="submission" date="2018-01" db="EMBL/GenBank/DDBJ databases">
        <title>Complete genome sequences of the type strains of Marinobacter flavimaris and Marinobacter maroccanus.</title>
        <authorList>
            <person name="Palau M."/>
            <person name="Boujida N."/>
            <person name="Manresa A."/>
            <person name="Minana-Galbis D."/>
        </authorList>
    </citation>
    <scope>NUCLEOTIDE SEQUENCE [LARGE SCALE GENOMIC DNA]</scope>
    <source>
        <strain evidence="4 5">N4</strain>
    </source>
</reference>
<dbReference type="GO" id="GO:0000166">
    <property type="term" value="F:nucleotide binding"/>
    <property type="evidence" value="ECO:0007669"/>
    <property type="project" value="UniProtKB-KW"/>
</dbReference>
<dbReference type="GO" id="GO:0006777">
    <property type="term" value="P:Mo-molybdopterin cofactor biosynthetic process"/>
    <property type="evidence" value="ECO:0007669"/>
    <property type="project" value="InterPro"/>
</dbReference>
<dbReference type="AlphaFoldDB" id="A0A2S5Z9K8"/>
<organism evidence="4 5">
    <name type="scientific">Marinobacter maroccanus</name>
    <dbReference type="NCBI Taxonomy" id="2055143"/>
    <lineage>
        <taxon>Bacteria</taxon>
        <taxon>Pseudomonadati</taxon>
        <taxon>Pseudomonadota</taxon>
        <taxon>Gammaproteobacteria</taxon>
        <taxon>Pseudomonadales</taxon>
        <taxon>Marinobacteraceae</taxon>
        <taxon>Marinobacter</taxon>
    </lineage>
</organism>
<evidence type="ECO:0000313" key="4">
    <source>
        <dbReference type="EMBL" id="PPI84089.1"/>
    </source>
</evidence>
<keyword evidence="1" id="KW-0547">Nucleotide-binding</keyword>
<dbReference type="EMBL" id="PSSX01000008">
    <property type="protein sequence ID" value="PPI84089.1"/>
    <property type="molecule type" value="Genomic_DNA"/>
</dbReference>
<evidence type="ECO:0000256" key="1">
    <source>
        <dbReference type="ARBA" id="ARBA00022741"/>
    </source>
</evidence>
<dbReference type="Gene3D" id="3.10.20.30">
    <property type="match status" value="1"/>
</dbReference>
<name>A0A2S5Z9K8_9GAMM</name>
<accession>A0A2S5Z9K8</accession>
<dbReference type="GO" id="GO:1990133">
    <property type="term" value="C:molybdopterin adenylyltransferase complex"/>
    <property type="evidence" value="ECO:0007669"/>
    <property type="project" value="TreeGrafter"/>
</dbReference>
<gene>
    <name evidence="4" type="primary">moaD</name>
    <name evidence="4" type="ORF">KEHDKFFH_10695</name>
</gene>
<dbReference type="SUPFAM" id="SSF54285">
    <property type="entry name" value="MoaD/ThiS"/>
    <property type="match status" value="1"/>
</dbReference>
<dbReference type="CDD" id="cd00754">
    <property type="entry name" value="Ubl_MoaD"/>
    <property type="match status" value="1"/>
</dbReference>
<sequence>MSDNTITVRFFARLREELKTEQLAIEATPGMTAGDVLAELATQGGPWGQLQGDQPVMIAINQAMAKPGSEVKAGDELAFFPPVTGG</sequence>
<evidence type="ECO:0000256" key="3">
    <source>
        <dbReference type="ARBA" id="ARBA00024247"/>
    </source>
</evidence>
<dbReference type="RefSeq" id="WP_104321915.1">
    <property type="nucleotide sequence ID" value="NZ_PSSX01000008.1"/>
</dbReference>
<comment type="caution">
    <text evidence="4">The sequence shown here is derived from an EMBL/GenBank/DDBJ whole genome shotgun (WGS) entry which is preliminary data.</text>
</comment>
<evidence type="ECO:0000313" key="5">
    <source>
        <dbReference type="Proteomes" id="UP000239917"/>
    </source>
</evidence>
<keyword evidence="5" id="KW-1185">Reference proteome</keyword>
<protein>
    <recommendedName>
        <fullName evidence="3">Molybdopterin synthase sulfur carrier subunit</fullName>
    </recommendedName>
</protein>
<dbReference type="InterPro" id="IPR016155">
    <property type="entry name" value="Mopterin_synth/thiamin_S_b"/>
</dbReference>
<dbReference type="OrthoDB" id="9801945at2"/>
<dbReference type="InterPro" id="IPR044672">
    <property type="entry name" value="MOCS2A"/>
</dbReference>
<dbReference type="InterPro" id="IPR003749">
    <property type="entry name" value="ThiS/MoaD-like"/>
</dbReference>